<dbReference type="InterPro" id="IPR046886">
    <property type="entry name" value="RsmE_MTase_dom"/>
</dbReference>
<evidence type="ECO:0000256" key="4">
    <source>
        <dbReference type="ARBA" id="ARBA00013673"/>
    </source>
</evidence>
<dbReference type="EC" id="2.1.1.193" evidence="3 12"/>
<dbReference type="InterPro" id="IPR029028">
    <property type="entry name" value="Alpha/beta_knot_MTases"/>
</dbReference>
<dbReference type="CDD" id="cd18084">
    <property type="entry name" value="RsmE-like"/>
    <property type="match status" value="1"/>
</dbReference>
<accession>A0A7Z8E458</accession>
<keyword evidence="7 12" id="KW-0489">Methyltransferase</keyword>
<evidence type="ECO:0000256" key="9">
    <source>
        <dbReference type="ARBA" id="ARBA00022691"/>
    </source>
</evidence>
<dbReference type="SUPFAM" id="SSF75217">
    <property type="entry name" value="alpha/beta knot"/>
    <property type="match status" value="1"/>
</dbReference>
<dbReference type="NCBIfam" id="TIGR00046">
    <property type="entry name" value="RsmE family RNA methyltransferase"/>
    <property type="match status" value="1"/>
</dbReference>
<dbReference type="SUPFAM" id="SSF88697">
    <property type="entry name" value="PUA domain-like"/>
    <property type="match status" value="1"/>
</dbReference>
<dbReference type="Pfam" id="PF04452">
    <property type="entry name" value="Methyltrans_RNA"/>
    <property type="match status" value="1"/>
</dbReference>
<evidence type="ECO:0000313" key="15">
    <source>
        <dbReference type="EMBL" id="TBW78398.1"/>
    </source>
</evidence>
<keyword evidence="6 12" id="KW-0698">rRNA processing</keyword>
<protein>
    <recommendedName>
        <fullName evidence="4 12">Ribosomal RNA small subunit methyltransferase E</fullName>
        <ecNumber evidence="3 12">2.1.1.193</ecNumber>
    </recommendedName>
</protein>
<evidence type="ECO:0000259" key="13">
    <source>
        <dbReference type="Pfam" id="PF04452"/>
    </source>
</evidence>
<comment type="function">
    <text evidence="10 12">Specifically methylates the N3 position of the uracil ring of uridine 1498 (m3U1498) in 16S rRNA. Acts on the fully assembled 30S ribosomal subunit.</text>
</comment>
<proteinExistence type="inferred from homology"/>
<evidence type="ECO:0000256" key="8">
    <source>
        <dbReference type="ARBA" id="ARBA00022679"/>
    </source>
</evidence>
<comment type="catalytic activity">
    <reaction evidence="11 12">
        <text>uridine(1498) in 16S rRNA + S-adenosyl-L-methionine = N(3)-methyluridine(1498) in 16S rRNA + S-adenosyl-L-homocysteine + H(+)</text>
        <dbReference type="Rhea" id="RHEA:42920"/>
        <dbReference type="Rhea" id="RHEA-COMP:10283"/>
        <dbReference type="Rhea" id="RHEA-COMP:10284"/>
        <dbReference type="ChEBI" id="CHEBI:15378"/>
        <dbReference type="ChEBI" id="CHEBI:57856"/>
        <dbReference type="ChEBI" id="CHEBI:59789"/>
        <dbReference type="ChEBI" id="CHEBI:65315"/>
        <dbReference type="ChEBI" id="CHEBI:74502"/>
        <dbReference type="EC" id="2.1.1.193"/>
    </reaction>
</comment>
<evidence type="ECO:0000256" key="5">
    <source>
        <dbReference type="ARBA" id="ARBA00022490"/>
    </source>
</evidence>
<dbReference type="PIRSF" id="PIRSF015601">
    <property type="entry name" value="MTase_slr0722"/>
    <property type="match status" value="1"/>
</dbReference>
<organism evidence="15 16">
    <name type="scientific">Staphylococcus capitis</name>
    <dbReference type="NCBI Taxonomy" id="29388"/>
    <lineage>
        <taxon>Bacteria</taxon>
        <taxon>Bacillati</taxon>
        <taxon>Bacillota</taxon>
        <taxon>Bacilli</taxon>
        <taxon>Bacillales</taxon>
        <taxon>Staphylococcaceae</taxon>
        <taxon>Staphylococcus</taxon>
    </lineage>
</organism>
<evidence type="ECO:0000256" key="6">
    <source>
        <dbReference type="ARBA" id="ARBA00022552"/>
    </source>
</evidence>
<keyword evidence="9 12" id="KW-0949">S-adenosyl-L-methionine</keyword>
<evidence type="ECO:0000256" key="2">
    <source>
        <dbReference type="ARBA" id="ARBA00005528"/>
    </source>
</evidence>
<evidence type="ECO:0000256" key="12">
    <source>
        <dbReference type="PIRNR" id="PIRNR015601"/>
    </source>
</evidence>
<feature type="domain" description="Ribosomal RNA small subunit methyltransferase E methyltransferase" evidence="13">
    <location>
        <begin position="77"/>
        <end position="245"/>
    </location>
</feature>
<keyword evidence="8 12" id="KW-0808">Transferase</keyword>
<evidence type="ECO:0000313" key="16">
    <source>
        <dbReference type="Proteomes" id="UP000291949"/>
    </source>
</evidence>
<dbReference type="GO" id="GO:0005737">
    <property type="term" value="C:cytoplasm"/>
    <property type="evidence" value="ECO:0007669"/>
    <property type="project" value="UniProtKB-SubCell"/>
</dbReference>
<sequence>MINLQRYFINQSADKLQRFFIENKEDIHHIKNVMRFSEGDSVIVTFLDQTVYKCQIKALNDNYVELELKDKQNIDTELPQHITICSGLIKADKYEWMIQKATEMGANEFIAVGMDRSVVKLNESKVAKKLERWQKIIKEAAEQSYRLTIPNIYFKSNLQEIYDIISHYDYVLIAYEEQAKHGDLSHFKQIIKQFKTQDRVLMIFGPEGGLSDKEVSLFSENSTLVGLGPRILRAETAPLYALSAVSFEKELLG</sequence>
<keyword evidence="5 12" id="KW-0963">Cytoplasm</keyword>
<dbReference type="FunFam" id="3.40.1280.10:FF:000024">
    <property type="entry name" value="Ribosomal RNA small subunit methyltransferase E"/>
    <property type="match status" value="1"/>
</dbReference>
<dbReference type="AlphaFoldDB" id="A0A7Z8E458"/>
<dbReference type="EMBL" id="SCHC01000001">
    <property type="protein sequence ID" value="TBW78398.1"/>
    <property type="molecule type" value="Genomic_DNA"/>
</dbReference>
<evidence type="ECO:0000256" key="3">
    <source>
        <dbReference type="ARBA" id="ARBA00012328"/>
    </source>
</evidence>
<reference evidence="15 16" key="1">
    <citation type="journal article" date="2019" name="Sci. Transl. Med.">
        <title>Quorum sensing between bacterial species on the skin protects against epidermal injury in atopic dermatitis.</title>
        <authorList>
            <person name="Williams M.R."/>
        </authorList>
    </citation>
    <scope>NUCLEOTIDE SEQUENCE [LARGE SCALE GENOMIC DNA]</scope>
    <source>
        <strain evidence="15 16">H8</strain>
    </source>
</reference>
<evidence type="ECO:0000256" key="1">
    <source>
        <dbReference type="ARBA" id="ARBA00004496"/>
    </source>
</evidence>
<gene>
    <name evidence="15" type="ORF">EQ811_04800</name>
</gene>
<comment type="similarity">
    <text evidence="2 12">Belongs to the RNA methyltransferase RsmE family.</text>
</comment>
<comment type="caution">
    <text evidence="15">The sequence shown here is derived from an EMBL/GenBank/DDBJ whole genome shotgun (WGS) entry which is preliminary data.</text>
</comment>
<dbReference type="InterPro" id="IPR046887">
    <property type="entry name" value="RsmE_PUA-like"/>
</dbReference>
<dbReference type="InterPro" id="IPR006700">
    <property type="entry name" value="RsmE"/>
</dbReference>
<dbReference type="Pfam" id="PF20260">
    <property type="entry name" value="PUA_4"/>
    <property type="match status" value="1"/>
</dbReference>
<dbReference type="GO" id="GO:0070475">
    <property type="term" value="P:rRNA base methylation"/>
    <property type="evidence" value="ECO:0007669"/>
    <property type="project" value="TreeGrafter"/>
</dbReference>
<evidence type="ECO:0000256" key="10">
    <source>
        <dbReference type="ARBA" id="ARBA00025699"/>
    </source>
</evidence>
<dbReference type="Proteomes" id="UP000291949">
    <property type="component" value="Unassembled WGS sequence"/>
</dbReference>
<evidence type="ECO:0000256" key="11">
    <source>
        <dbReference type="ARBA" id="ARBA00047944"/>
    </source>
</evidence>
<dbReference type="PANTHER" id="PTHR30027:SF3">
    <property type="entry name" value="16S RRNA (URACIL(1498)-N(3))-METHYLTRANSFERASE"/>
    <property type="match status" value="1"/>
</dbReference>
<evidence type="ECO:0000256" key="7">
    <source>
        <dbReference type="ARBA" id="ARBA00022603"/>
    </source>
</evidence>
<dbReference type="NCBIfam" id="NF008691">
    <property type="entry name" value="PRK11713.1-4"/>
    <property type="match status" value="1"/>
</dbReference>
<dbReference type="GO" id="GO:0070042">
    <property type="term" value="F:rRNA (uridine-N3-)-methyltransferase activity"/>
    <property type="evidence" value="ECO:0007669"/>
    <property type="project" value="TreeGrafter"/>
</dbReference>
<dbReference type="InterPro" id="IPR015947">
    <property type="entry name" value="PUA-like_sf"/>
</dbReference>
<name>A0A7Z8E458_STACP</name>
<dbReference type="Gene3D" id="3.40.1280.10">
    <property type="match status" value="1"/>
</dbReference>
<evidence type="ECO:0000259" key="14">
    <source>
        <dbReference type="Pfam" id="PF20260"/>
    </source>
</evidence>
<dbReference type="PANTHER" id="PTHR30027">
    <property type="entry name" value="RIBOSOMAL RNA SMALL SUBUNIT METHYLTRANSFERASE E"/>
    <property type="match status" value="1"/>
</dbReference>
<comment type="subcellular location">
    <subcellularLocation>
        <location evidence="1 12">Cytoplasm</location>
    </subcellularLocation>
</comment>
<feature type="domain" description="Ribosomal RNA small subunit methyltransferase E PUA-like" evidence="14">
    <location>
        <begin position="24"/>
        <end position="68"/>
    </location>
</feature>
<dbReference type="InterPro" id="IPR029026">
    <property type="entry name" value="tRNA_m1G_MTases_N"/>
</dbReference>